<keyword evidence="8" id="KW-1185">Reference proteome</keyword>
<evidence type="ECO:0000256" key="2">
    <source>
        <dbReference type="ARBA" id="ARBA00022692"/>
    </source>
</evidence>
<evidence type="ECO:0000256" key="1">
    <source>
        <dbReference type="ARBA" id="ARBA00004127"/>
    </source>
</evidence>
<dbReference type="EMBL" id="JAMWBK010000001">
    <property type="protein sequence ID" value="KAJ8908846.1"/>
    <property type="molecule type" value="Genomic_DNA"/>
</dbReference>
<evidence type="ECO:0000313" key="7">
    <source>
        <dbReference type="EMBL" id="KAJ8908846.1"/>
    </source>
</evidence>
<name>A0AAV8V5C6_9RHOD</name>
<dbReference type="Pfam" id="PF02544">
    <property type="entry name" value="Steroid_dh"/>
    <property type="match status" value="1"/>
</dbReference>
<feature type="domain" description="3-oxo-5-alpha-steroid 4-dehydrogenase C-terminal" evidence="6">
    <location>
        <begin position="159"/>
        <end position="273"/>
    </location>
</feature>
<dbReference type="PANTHER" id="PTHR14624:SF0">
    <property type="entry name" value="POLYPRENOL REDUCTASE"/>
    <property type="match status" value="1"/>
</dbReference>
<feature type="transmembrane region" description="Helical" evidence="5">
    <location>
        <begin position="67"/>
        <end position="88"/>
    </location>
</feature>
<gene>
    <name evidence="7" type="ORF">NDN08_005550</name>
</gene>
<dbReference type="GO" id="GO:0003865">
    <property type="term" value="F:3-oxo-5-alpha-steroid 4-dehydrogenase activity"/>
    <property type="evidence" value="ECO:0007669"/>
    <property type="project" value="TreeGrafter"/>
</dbReference>
<dbReference type="Proteomes" id="UP001157974">
    <property type="component" value="Unassembled WGS sequence"/>
</dbReference>
<reference evidence="7 8" key="1">
    <citation type="journal article" date="2023" name="Nat. Commun.">
        <title>Origin of minicircular mitochondrial genomes in red algae.</title>
        <authorList>
            <person name="Lee Y."/>
            <person name="Cho C.H."/>
            <person name="Lee Y.M."/>
            <person name="Park S.I."/>
            <person name="Yang J.H."/>
            <person name="West J.A."/>
            <person name="Bhattacharya D."/>
            <person name="Yoon H.S."/>
        </authorList>
    </citation>
    <scope>NUCLEOTIDE SEQUENCE [LARGE SCALE GENOMIC DNA]</scope>
    <source>
        <strain evidence="7 8">CCMP1338</strain>
        <tissue evidence="7">Whole cell</tissue>
    </source>
</reference>
<dbReference type="InterPro" id="IPR039698">
    <property type="entry name" value="Dfg10/SRD5A3"/>
</dbReference>
<dbReference type="AlphaFoldDB" id="A0AAV8V5C6"/>
<dbReference type="GO" id="GO:0016095">
    <property type="term" value="P:polyprenol catabolic process"/>
    <property type="evidence" value="ECO:0007669"/>
    <property type="project" value="TreeGrafter"/>
</dbReference>
<dbReference type="GO" id="GO:0006488">
    <property type="term" value="P:dolichol-linked oligosaccharide biosynthetic process"/>
    <property type="evidence" value="ECO:0007669"/>
    <property type="project" value="InterPro"/>
</dbReference>
<proteinExistence type="predicted"/>
<dbReference type="PROSITE" id="PS50244">
    <property type="entry name" value="S5A_REDUCTASE"/>
    <property type="match status" value="1"/>
</dbReference>
<evidence type="ECO:0000259" key="6">
    <source>
        <dbReference type="Pfam" id="PF02544"/>
    </source>
</evidence>
<organism evidence="7 8">
    <name type="scientific">Rhodosorus marinus</name>
    <dbReference type="NCBI Taxonomy" id="101924"/>
    <lineage>
        <taxon>Eukaryota</taxon>
        <taxon>Rhodophyta</taxon>
        <taxon>Stylonematophyceae</taxon>
        <taxon>Stylonematales</taxon>
        <taxon>Stylonemataceae</taxon>
        <taxon>Rhodosorus</taxon>
    </lineage>
</organism>
<feature type="transmembrane region" description="Helical" evidence="5">
    <location>
        <begin position="6"/>
        <end position="29"/>
    </location>
</feature>
<dbReference type="GO" id="GO:0005783">
    <property type="term" value="C:endoplasmic reticulum"/>
    <property type="evidence" value="ECO:0007669"/>
    <property type="project" value="TreeGrafter"/>
</dbReference>
<keyword evidence="2 5" id="KW-0812">Transmembrane</keyword>
<accession>A0AAV8V5C6</accession>
<dbReference type="PANTHER" id="PTHR14624">
    <property type="entry name" value="DFG10 PROTEIN"/>
    <property type="match status" value="1"/>
</dbReference>
<sequence>MDVVDYVGVVAFFYWIAGLILVGCSLVLGKVRAIVSYGKHARGWVASKQPPAIVHSLLIRGTVPNKVAWTSFYAIGLVINSVLIREYFYLKDMNLRSLSTSIMFEIHVARRLIECIYVHVFTPRYLPLFHYAAAVSFYFFAPLTPFLDALLYPAVPSPSQVAAAAILFSAASLMQCFVHIRLAESRALGGSKYGVPRGGLFELVASPHYTAEIVMYTAFLIASNGLGFFAFLNWLWVFGNLAQSALETNAWYKRTFVKSMLPPRRKALIPHIL</sequence>
<dbReference type="InterPro" id="IPR001104">
    <property type="entry name" value="3-oxo-5_a-steroid_4-DH_C"/>
</dbReference>
<comment type="subcellular location">
    <subcellularLocation>
        <location evidence="1">Endomembrane system</location>
        <topology evidence="1">Multi-pass membrane protein</topology>
    </subcellularLocation>
</comment>
<comment type="caution">
    <text evidence="7">The sequence shown here is derived from an EMBL/GenBank/DDBJ whole genome shotgun (WGS) entry which is preliminary data.</text>
</comment>
<feature type="transmembrane region" description="Helical" evidence="5">
    <location>
        <begin position="128"/>
        <end position="149"/>
    </location>
</feature>
<feature type="transmembrane region" description="Helical" evidence="5">
    <location>
        <begin position="213"/>
        <end position="236"/>
    </location>
</feature>
<protein>
    <recommendedName>
        <fullName evidence="6">3-oxo-5-alpha-steroid 4-dehydrogenase C-terminal domain-containing protein</fullName>
    </recommendedName>
</protein>
<evidence type="ECO:0000256" key="3">
    <source>
        <dbReference type="ARBA" id="ARBA00022989"/>
    </source>
</evidence>
<evidence type="ECO:0000256" key="5">
    <source>
        <dbReference type="SAM" id="Phobius"/>
    </source>
</evidence>
<keyword evidence="4 5" id="KW-0472">Membrane</keyword>
<evidence type="ECO:0000256" key="4">
    <source>
        <dbReference type="ARBA" id="ARBA00023136"/>
    </source>
</evidence>
<feature type="transmembrane region" description="Helical" evidence="5">
    <location>
        <begin position="161"/>
        <end position="182"/>
    </location>
</feature>
<keyword evidence="3 5" id="KW-1133">Transmembrane helix</keyword>
<evidence type="ECO:0000313" key="8">
    <source>
        <dbReference type="Proteomes" id="UP001157974"/>
    </source>
</evidence>